<dbReference type="InterPro" id="IPR041373">
    <property type="entry name" value="RT_RNaseH"/>
</dbReference>
<evidence type="ECO:0000256" key="2">
    <source>
        <dbReference type="ARBA" id="ARBA00022695"/>
    </source>
</evidence>
<dbReference type="GO" id="GO:0003964">
    <property type="term" value="F:RNA-directed DNA polymerase activity"/>
    <property type="evidence" value="ECO:0007669"/>
    <property type="project" value="UniProtKB-KW"/>
</dbReference>
<keyword evidence="3" id="KW-0540">Nuclease</keyword>
<dbReference type="PANTHER" id="PTHR48475">
    <property type="entry name" value="RIBONUCLEASE H"/>
    <property type="match status" value="1"/>
</dbReference>
<evidence type="ECO:0000313" key="9">
    <source>
        <dbReference type="Proteomes" id="UP001151760"/>
    </source>
</evidence>
<dbReference type="SUPFAM" id="SSF53098">
    <property type="entry name" value="Ribonuclease H-like"/>
    <property type="match status" value="1"/>
</dbReference>
<evidence type="ECO:0000313" key="8">
    <source>
        <dbReference type="EMBL" id="GJT02674.1"/>
    </source>
</evidence>
<dbReference type="InterPro" id="IPR043128">
    <property type="entry name" value="Rev_trsase/Diguanyl_cyclase"/>
</dbReference>
<comment type="caution">
    <text evidence="8">The sequence shown here is derived from an EMBL/GenBank/DDBJ whole genome shotgun (WGS) entry which is preliminary data.</text>
</comment>
<sequence length="332" mass="38009">MAEEDEDKTAFYAGEGVFCYKKMSFGLKNAGATYQRVLQGAKLNYPAFEKLVLALVHAARRLQRYFQAHTITVLTNTPIKQILTGPEKIGRVAKWAIELGEHDIMFLRREEIEMPADFLVKIPSEDNEKKEKPKEVPDSSSKWRLYTHGASKSDGSGAGLMLIDPKGKEYTYALRFEFETTNNKAEYEVLLVGLRIAQEMEIAKVFRVPQIINSKEEIHFKEEMFTDLCKGLKITLSFSLVTEHMEIMHHIGRQLTQSQQGWVDNLAKTLWIHITLPRNSEKETSFSLTYGSKAVIPIIETTDDRGRVHKSTNGKESKEVALIELEYYRNKL</sequence>
<protein>
    <submittedName>
        <fullName evidence="8">Reverse transcriptase domain-containing protein</fullName>
    </submittedName>
</protein>
<reference evidence="8" key="2">
    <citation type="submission" date="2022-01" db="EMBL/GenBank/DDBJ databases">
        <authorList>
            <person name="Yamashiro T."/>
            <person name="Shiraishi A."/>
            <person name="Satake H."/>
            <person name="Nakayama K."/>
        </authorList>
    </citation>
    <scope>NUCLEOTIDE SEQUENCE</scope>
</reference>
<dbReference type="Proteomes" id="UP001151760">
    <property type="component" value="Unassembled WGS sequence"/>
</dbReference>
<accession>A0ABQ5AKU9</accession>
<gene>
    <name evidence="8" type="ORF">Tco_0823843</name>
</gene>
<evidence type="ECO:0000256" key="5">
    <source>
        <dbReference type="ARBA" id="ARBA00022801"/>
    </source>
</evidence>
<name>A0ABQ5AKU9_9ASTR</name>
<dbReference type="Gene3D" id="3.30.70.270">
    <property type="match status" value="1"/>
</dbReference>
<dbReference type="PANTHER" id="PTHR48475:SF2">
    <property type="entry name" value="RIBONUCLEASE H"/>
    <property type="match status" value="1"/>
</dbReference>
<dbReference type="Gene3D" id="3.10.10.10">
    <property type="entry name" value="HIV Type 1 Reverse Transcriptase, subunit A, domain 1"/>
    <property type="match status" value="1"/>
</dbReference>
<evidence type="ECO:0000256" key="4">
    <source>
        <dbReference type="ARBA" id="ARBA00022759"/>
    </source>
</evidence>
<dbReference type="Pfam" id="PF17917">
    <property type="entry name" value="RT_RNaseH"/>
    <property type="match status" value="1"/>
</dbReference>
<feature type="domain" description="Reverse transcriptase RNase H-like" evidence="7">
    <location>
        <begin position="34"/>
        <end position="101"/>
    </location>
</feature>
<dbReference type="InterPro" id="IPR036397">
    <property type="entry name" value="RNaseH_sf"/>
</dbReference>
<evidence type="ECO:0000256" key="3">
    <source>
        <dbReference type="ARBA" id="ARBA00022722"/>
    </source>
</evidence>
<keyword evidence="2" id="KW-0548">Nucleotidyltransferase</keyword>
<proteinExistence type="predicted"/>
<keyword evidence="4" id="KW-0255">Endonuclease</keyword>
<keyword evidence="9" id="KW-1185">Reference proteome</keyword>
<dbReference type="SUPFAM" id="SSF56672">
    <property type="entry name" value="DNA/RNA polymerases"/>
    <property type="match status" value="1"/>
</dbReference>
<reference evidence="8" key="1">
    <citation type="journal article" date="2022" name="Int. J. Mol. Sci.">
        <title>Draft Genome of Tanacetum Coccineum: Genomic Comparison of Closely Related Tanacetum-Family Plants.</title>
        <authorList>
            <person name="Yamashiro T."/>
            <person name="Shiraishi A."/>
            <person name="Nakayama K."/>
            <person name="Satake H."/>
        </authorList>
    </citation>
    <scope>NUCLEOTIDE SEQUENCE</scope>
</reference>
<organism evidence="8 9">
    <name type="scientific">Tanacetum coccineum</name>
    <dbReference type="NCBI Taxonomy" id="301880"/>
    <lineage>
        <taxon>Eukaryota</taxon>
        <taxon>Viridiplantae</taxon>
        <taxon>Streptophyta</taxon>
        <taxon>Embryophyta</taxon>
        <taxon>Tracheophyta</taxon>
        <taxon>Spermatophyta</taxon>
        <taxon>Magnoliopsida</taxon>
        <taxon>eudicotyledons</taxon>
        <taxon>Gunneridae</taxon>
        <taxon>Pentapetalae</taxon>
        <taxon>asterids</taxon>
        <taxon>campanulids</taxon>
        <taxon>Asterales</taxon>
        <taxon>Asteraceae</taxon>
        <taxon>Asteroideae</taxon>
        <taxon>Anthemideae</taxon>
        <taxon>Anthemidinae</taxon>
        <taxon>Tanacetum</taxon>
    </lineage>
</organism>
<dbReference type="Gene3D" id="3.30.420.10">
    <property type="entry name" value="Ribonuclease H-like superfamily/Ribonuclease H"/>
    <property type="match status" value="1"/>
</dbReference>
<evidence type="ECO:0000256" key="6">
    <source>
        <dbReference type="ARBA" id="ARBA00022918"/>
    </source>
</evidence>
<keyword evidence="1" id="KW-0808">Transferase</keyword>
<dbReference type="InterPro" id="IPR043502">
    <property type="entry name" value="DNA/RNA_pol_sf"/>
</dbReference>
<keyword evidence="6 8" id="KW-0695">RNA-directed DNA polymerase</keyword>
<keyword evidence="5" id="KW-0378">Hydrolase</keyword>
<dbReference type="EMBL" id="BQNB010012367">
    <property type="protein sequence ID" value="GJT02674.1"/>
    <property type="molecule type" value="Genomic_DNA"/>
</dbReference>
<evidence type="ECO:0000256" key="1">
    <source>
        <dbReference type="ARBA" id="ARBA00022679"/>
    </source>
</evidence>
<evidence type="ECO:0000259" key="7">
    <source>
        <dbReference type="Pfam" id="PF17917"/>
    </source>
</evidence>
<dbReference type="InterPro" id="IPR012337">
    <property type="entry name" value="RNaseH-like_sf"/>
</dbReference>